<accession>A0A5N4C1C8</accession>
<feature type="compositionally biased region" description="Basic and acidic residues" evidence="2">
    <location>
        <begin position="230"/>
        <end position="240"/>
    </location>
</feature>
<feature type="compositionally biased region" description="Polar residues" evidence="2">
    <location>
        <begin position="284"/>
        <end position="295"/>
    </location>
</feature>
<dbReference type="Proteomes" id="UP000299084">
    <property type="component" value="Unassembled WGS sequence"/>
</dbReference>
<dbReference type="STRING" id="9838.ENSCDRP00005021436"/>
<evidence type="ECO:0000256" key="2">
    <source>
        <dbReference type="SAM" id="MobiDB-lite"/>
    </source>
</evidence>
<gene>
    <name evidence="3" type="ORF">Cadr_000002686</name>
</gene>
<sequence>MLRVRRPIGAAAGRVRKTPMGARTRKTWPRGARESWESIAKHQELSTVRCACLQVADMAQEKMELDFEPDTSDGGTLRRSNSAPLIHGLSDLSQVFQPYTFRARRNSTTIMSRHSLLLSSSPNRVPSSRLHQIRREEGMDIMNRETAHEREVQTAMQISQSWDESLSLEITLYVYRVIVILTRRRNYILQKGLTSLRFLLHHHPPEDLESRRSQSPVKCIRPSVLGPLKRKGEMETESQPKRLFQGTTNMLSPEAAQLSDLSSCSDILDGSSSSSGLSSDSLAKGSTTAEPPVACSNSCSPFILMDDLSPK</sequence>
<dbReference type="GO" id="GO:0004865">
    <property type="term" value="F:protein serine/threonine phosphatase inhibitor activity"/>
    <property type="evidence" value="ECO:0007669"/>
    <property type="project" value="InterPro"/>
</dbReference>
<proteinExistence type="inferred from homology"/>
<evidence type="ECO:0000313" key="4">
    <source>
        <dbReference type="Proteomes" id="UP000299084"/>
    </source>
</evidence>
<feature type="region of interest" description="Disordered" evidence="2">
    <location>
        <begin position="224"/>
        <end position="244"/>
    </location>
</feature>
<name>A0A5N4C1C8_CAMDR</name>
<evidence type="ECO:0000256" key="1">
    <source>
        <dbReference type="ARBA" id="ARBA00006725"/>
    </source>
</evidence>
<dbReference type="PANTHER" id="PTHR22227">
    <property type="entry name" value="FAMILY WITH SEQUENCE SIMILARITY 122B ISOFORM X1"/>
    <property type="match status" value="1"/>
</dbReference>
<comment type="caution">
    <text evidence="3">The sequence shown here is derived from an EMBL/GenBank/DDBJ whole genome shotgun (WGS) entry which is preliminary data.</text>
</comment>
<dbReference type="AlphaFoldDB" id="A0A5N4C1C8"/>
<keyword evidence="4" id="KW-1185">Reference proteome</keyword>
<dbReference type="EMBL" id="JWIN03000037">
    <property type="protein sequence ID" value="KAB1252647.1"/>
    <property type="molecule type" value="Genomic_DNA"/>
</dbReference>
<evidence type="ECO:0000313" key="3">
    <source>
        <dbReference type="EMBL" id="KAB1252647.1"/>
    </source>
</evidence>
<feature type="compositionally biased region" description="Low complexity" evidence="2">
    <location>
        <begin position="265"/>
        <end position="282"/>
    </location>
</feature>
<dbReference type="PANTHER" id="PTHR22227:SF1">
    <property type="entry name" value="PABIR FAMILY MEMBER 2"/>
    <property type="match status" value="1"/>
</dbReference>
<dbReference type="InterPro" id="IPR026716">
    <property type="entry name" value="PBIR1/2/3"/>
</dbReference>
<organism evidence="3 4">
    <name type="scientific">Camelus dromedarius</name>
    <name type="common">Dromedary</name>
    <name type="synonym">Arabian camel</name>
    <dbReference type="NCBI Taxonomy" id="9838"/>
    <lineage>
        <taxon>Eukaryota</taxon>
        <taxon>Metazoa</taxon>
        <taxon>Chordata</taxon>
        <taxon>Craniata</taxon>
        <taxon>Vertebrata</taxon>
        <taxon>Euteleostomi</taxon>
        <taxon>Mammalia</taxon>
        <taxon>Eutheria</taxon>
        <taxon>Laurasiatheria</taxon>
        <taxon>Artiodactyla</taxon>
        <taxon>Tylopoda</taxon>
        <taxon>Camelidae</taxon>
        <taxon>Camelus</taxon>
    </lineage>
</organism>
<feature type="region of interest" description="Disordered" evidence="2">
    <location>
        <begin position="265"/>
        <end position="295"/>
    </location>
</feature>
<protein>
    <submittedName>
        <fullName evidence="3">Protein FAM122B</fullName>
    </submittedName>
</protein>
<reference evidence="3 4" key="1">
    <citation type="journal article" date="2019" name="Mol. Ecol. Resour.">
        <title>Improving Illumina assemblies with Hi-C and long reads: an example with the North African dromedary.</title>
        <authorList>
            <person name="Elbers J.P."/>
            <person name="Rogers M.F."/>
            <person name="Perelman P.L."/>
            <person name="Proskuryakova A.A."/>
            <person name="Serdyukova N.A."/>
            <person name="Johnson W.E."/>
            <person name="Horin P."/>
            <person name="Corander J."/>
            <person name="Murphy D."/>
            <person name="Burger P.A."/>
        </authorList>
    </citation>
    <scope>NUCLEOTIDE SEQUENCE [LARGE SCALE GENOMIC DNA]</scope>
    <source>
        <strain evidence="3">Drom800</strain>
        <tissue evidence="3">Blood</tissue>
    </source>
</reference>
<comment type="similarity">
    <text evidence="1">Belongs to the FAM122 family.</text>
</comment>